<protein>
    <submittedName>
        <fullName evidence="1">Uncharacterized protein</fullName>
    </submittedName>
</protein>
<name>A0ABN8HXE3_9NEOP</name>
<accession>A0ABN8HXE3</accession>
<dbReference type="Proteomes" id="UP000837857">
    <property type="component" value="Chromosome 14"/>
</dbReference>
<gene>
    <name evidence="1" type="ORF">IPOD504_LOCUS3660</name>
</gene>
<feature type="non-terminal residue" evidence="1">
    <location>
        <position position="1"/>
    </location>
</feature>
<reference evidence="1" key="1">
    <citation type="submission" date="2022-03" db="EMBL/GenBank/DDBJ databases">
        <authorList>
            <person name="Martin H S."/>
        </authorList>
    </citation>
    <scope>NUCLEOTIDE SEQUENCE</scope>
</reference>
<dbReference type="EMBL" id="OW152826">
    <property type="protein sequence ID" value="CAH2042211.1"/>
    <property type="molecule type" value="Genomic_DNA"/>
</dbReference>
<sequence length="182" mass="20027">MVTTYKKGSRRKNYPPLARRSGDEIGTNIMLDINCYNISISKLRYIEIWRSKLYAWFWLWQLLVTVTRTVAATDKGVKVSALAVAKEDMDLEARVVSDPATRASERATKGVSARVGMEGKVDSVARMVTTKAVRAVSDQAEIAEALDLEAARVASARAVDRDKALAAIAVVTRNTAISHNKD</sequence>
<evidence type="ECO:0000313" key="1">
    <source>
        <dbReference type="EMBL" id="CAH2042211.1"/>
    </source>
</evidence>
<keyword evidence="2" id="KW-1185">Reference proteome</keyword>
<evidence type="ECO:0000313" key="2">
    <source>
        <dbReference type="Proteomes" id="UP000837857"/>
    </source>
</evidence>
<proteinExistence type="predicted"/>
<organism evidence="1 2">
    <name type="scientific">Iphiclides podalirius</name>
    <name type="common">scarce swallowtail</name>
    <dbReference type="NCBI Taxonomy" id="110791"/>
    <lineage>
        <taxon>Eukaryota</taxon>
        <taxon>Metazoa</taxon>
        <taxon>Ecdysozoa</taxon>
        <taxon>Arthropoda</taxon>
        <taxon>Hexapoda</taxon>
        <taxon>Insecta</taxon>
        <taxon>Pterygota</taxon>
        <taxon>Neoptera</taxon>
        <taxon>Endopterygota</taxon>
        <taxon>Lepidoptera</taxon>
        <taxon>Glossata</taxon>
        <taxon>Ditrysia</taxon>
        <taxon>Papilionoidea</taxon>
        <taxon>Papilionidae</taxon>
        <taxon>Papilioninae</taxon>
        <taxon>Iphiclides</taxon>
    </lineage>
</organism>